<dbReference type="Proteomes" id="UP000175989">
    <property type="component" value="Unassembled WGS sequence"/>
</dbReference>
<protein>
    <submittedName>
        <fullName evidence="6">Serine/threonine-protein kinase HipA</fullName>
        <ecNumber evidence="6">2.7.11.1</ecNumber>
    </submittedName>
</protein>
<dbReference type="GO" id="GO:0004674">
    <property type="term" value="F:protein serine/threonine kinase activity"/>
    <property type="evidence" value="ECO:0007669"/>
    <property type="project" value="UniProtKB-EC"/>
</dbReference>
<reference evidence="7" key="1">
    <citation type="journal article" date="2016" name="Front. Microbiol.">
        <title>Molecular Keys to the Janthinobacterium and Duganella spp. Interaction with the Plant Pathogen Fusarium graminearum.</title>
        <authorList>
            <person name="Haack F.S."/>
            <person name="Poehlein A."/>
            <person name="Kroger C."/>
            <person name="Voigt C.A."/>
            <person name="Piepenbring M."/>
            <person name="Bode H.B."/>
            <person name="Daniel R."/>
            <person name="Schafer W."/>
            <person name="Streit W.R."/>
        </authorList>
    </citation>
    <scope>NUCLEOTIDE SEQUENCE [LARGE SCALE GENOMIC DNA]</scope>
    <source>
        <strain evidence="7">T54</strain>
    </source>
</reference>
<feature type="domain" description="HipA N-terminal subdomain 1" evidence="5">
    <location>
        <begin position="15"/>
        <end position="129"/>
    </location>
</feature>
<dbReference type="InterPro" id="IPR012893">
    <property type="entry name" value="HipA-like_C"/>
</dbReference>
<dbReference type="Pfam" id="PF07804">
    <property type="entry name" value="HipA_C"/>
    <property type="match status" value="1"/>
</dbReference>
<dbReference type="GO" id="GO:0005829">
    <property type="term" value="C:cytosol"/>
    <property type="evidence" value="ECO:0007669"/>
    <property type="project" value="TreeGrafter"/>
</dbReference>
<dbReference type="InterPro" id="IPR052028">
    <property type="entry name" value="HipA_Ser/Thr_kinase"/>
</dbReference>
<keyword evidence="3 6" id="KW-0418">Kinase</keyword>
<proteinExistence type="inferred from homology"/>
<dbReference type="EC" id="2.7.11.1" evidence="6"/>
<gene>
    <name evidence="6" type="primary">hipA_2</name>
    <name evidence="6" type="ORF">DUPY_16800</name>
</gene>
<dbReference type="NCBIfam" id="TIGR03071">
    <property type="entry name" value="couple_hipA"/>
    <property type="match status" value="1"/>
</dbReference>
<evidence type="ECO:0000256" key="3">
    <source>
        <dbReference type="ARBA" id="ARBA00022777"/>
    </source>
</evidence>
<keyword evidence="2 6" id="KW-0808">Transferase</keyword>
<accession>A0A1E7WVR4</accession>
<comment type="caution">
    <text evidence="6">The sequence shown here is derived from an EMBL/GenBank/DDBJ whole genome shotgun (WGS) entry which is preliminary data.</text>
</comment>
<organism evidence="6 7">
    <name type="scientific">Duganella phyllosphaerae</name>
    <dbReference type="NCBI Taxonomy" id="762836"/>
    <lineage>
        <taxon>Bacteria</taxon>
        <taxon>Pseudomonadati</taxon>
        <taxon>Pseudomonadota</taxon>
        <taxon>Betaproteobacteria</taxon>
        <taxon>Burkholderiales</taxon>
        <taxon>Oxalobacteraceae</taxon>
        <taxon>Telluria group</taxon>
        <taxon>Duganella</taxon>
    </lineage>
</organism>
<evidence type="ECO:0000313" key="7">
    <source>
        <dbReference type="Proteomes" id="UP000175989"/>
    </source>
</evidence>
<keyword evidence="7" id="KW-1185">Reference proteome</keyword>
<dbReference type="PANTHER" id="PTHR37419:SF1">
    <property type="entry name" value="SERINE_THREONINE-PROTEIN KINASE TOXIN HIPA"/>
    <property type="match status" value="1"/>
</dbReference>
<evidence type="ECO:0000256" key="2">
    <source>
        <dbReference type="ARBA" id="ARBA00022679"/>
    </source>
</evidence>
<evidence type="ECO:0000313" key="6">
    <source>
        <dbReference type="EMBL" id="OFA03865.1"/>
    </source>
</evidence>
<dbReference type="Pfam" id="PF13657">
    <property type="entry name" value="Couple_hipA"/>
    <property type="match status" value="1"/>
</dbReference>
<sequence length="441" mass="47604">MSSPAMSPPLSPRYLEVLLHGQHVGWLCEAGRVTRFIATEQYLADTRRATLSLSLTIPSAEPITQAILKNYFDPAVYRERGELPPFFAGLLPEGSLRRRLAATRKSERDMDDFGILAAAGADLPGAVTVVPANLDKLTSVARAYGVTGGADNLEIGVPEQAAEGAASLSGVQDKLALSRAQDGKRYRMPIKGVLSDLIAKLPAAGNDAQVMNEYACMQLAGLAGVNVARCRPAPMSSMTDHPELVAALGAATRFLAVDRFDRSRGGAIHMEDACQLLTLMPSQKYSGAKQFVKFLQVLDRLGANGIDDVRQFFIRQTVNTLLGNSDAHLKNFSVLYHDSVHPELSPAYDIVCVAALPGFHGFATNVAIDTLQRRETPDTYAEIARQAGVSMRIAKAAVAHTVMLARELWPRALREMEVPDAVRSAIEERLTTLPLAGATKS</sequence>
<name>A0A1E7WVR4_9BURK</name>
<feature type="domain" description="HipA-like C-terminal" evidence="4">
    <location>
        <begin position="167"/>
        <end position="405"/>
    </location>
</feature>
<dbReference type="PATRIC" id="fig|762836.4.peg.1751"/>
<evidence type="ECO:0000256" key="1">
    <source>
        <dbReference type="ARBA" id="ARBA00010164"/>
    </source>
</evidence>
<evidence type="ECO:0000259" key="5">
    <source>
        <dbReference type="Pfam" id="PF13657"/>
    </source>
</evidence>
<dbReference type="EMBL" id="LROM01000071">
    <property type="protein sequence ID" value="OFA03865.1"/>
    <property type="molecule type" value="Genomic_DNA"/>
</dbReference>
<dbReference type="AlphaFoldDB" id="A0A1E7WVR4"/>
<dbReference type="Gene3D" id="1.10.1070.20">
    <property type="match status" value="1"/>
</dbReference>
<evidence type="ECO:0000259" key="4">
    <source>
        <dbReference type="Pfam" id="PF07804"/>
    </source>
</evidence>
<dbReference type="PANTHER" id="PTHR37419">
    <property type="entry name" value="SERINE/THREONINE-PROTEIN KINASE TOXIN HIPA"/>
    <property type="match status" value="1"/>
</dbReference>
<comment type="similarity">
    <text evidence="1">Belongs to the HipA Ser/Thr kinase family.</text>
</comment>
<dbReference type="InterPro" id="IPR017508">
    <property type="entry name" value="HipA_N1"/>
</dbReference>